<reference evidence="1" key="2">
    <citation type="journal article" date="2021" name="Sci. Rep.">
        <title>The distribution of antibiotic resistance genes in chicken gut microbiota commensals.</title>
        <authorList>
            <person name="Juricova H."/>
            <person name="Matiasovicova J."/>
            <person name="Kubasova T."/>
            <person name="Cejkova D."/>
            <person name="Rychlik I."/>
        </authorList>
    </citation>
    <scope>NUCLEOTIDE SEQUENCE</scope>
    <source>
        <strain evidence="1">An824</strain>
    </source>
</reference>
<accession>A0A939B7F3</accession>
<dbReference type="InterPro" id="IPR008441">
    <property type="entry name" value="AfumC-like_glycosyl_Trfase"/>
</dbReference>
<organism evidence="1 2">
    <name type="scientific">Marseilla massiliensis</name>
    <dbReference type="NCBI Taxonomy" id="1841864"/>
    <lineage>
        <taxon>Bacteria</taxon>
        <taxon>Pseudomonadati</taxon>
        <taxon>Bacteroidota</taxon>
        <taxon>Bacteroidia</taxon>
        <taxon>Bacteroidales</taxon>
        <taxon>Prevotellaceae</taxon>
        <taxon>Marseilla</taxon>
    </lineage>
</organism>
<protein>
    <submittedName>
        <fullName evidence="1">Capsular polysaccharide synthesis protein</fullName>
    </submittedName>
</protein>
<dbReference type="Proteomes" id="UP000706891">
    <property type="component" value="Unassembled WGS sequence"/>
</dbReference>
<dbReference type="RefSeq" id="WP_205104341.1">
    <property type="nucleotide sequence ID" value="NZ_JACJJG010000027.1"/>
</dbReference>
<gene>
    <name evidence="1" type="ORF">H6A34_06745</name>
</gene>
<dbReference type="Gene3D" id="3.90.550.20">
    <property type="match status" value="1"/>
</dbReference>
<proteinExistence type="predicted"/>
<dbReference type="AlphaFoldDB" id="A0A939B7F3"/>
<reference evidence="1" key="1">
    <citation type="submission" date="2020-08" db="EMBL/GenBank/DDBJ databases">
        <authorList>
            <person name="Cejkova D."/>
            <person name="Kubasova T."/>
            <person name="Jahodarova E."/>
            <person name="Rychlik I."/>
        </authorList>
    </citation>
    <scope>NUCLEOTIDE SEQUENCE</scope>
    <source>
        <strain evidence="1">An824</strain>
    </source>
</reference>
<dbReference type="Pfam" id="PF05704">
    <property type="entry name" value="Caps_synth"/>
    <property type="match status" value="1"/>
</dbReference>
<comment type="caution">
    <text evidence="1">The sequence shown here is derived from an EMBL/GenBank/DDBJ whole genome shotgun (WGS) entry which is preliminary data.</text>
</comment>
<dbReference type="InterPro" id="IPR029044">
    <property type="entry name" value="Nucleotide-diphossugar_trans"/>
</dbReference>
<dbReference type="SUPFAM" id="SSF53448">
    <property type="entry name" value="Nucleotide-diphospho-sugar transferases"/>
    <property type="match status" value="1"/>
</dbReference>
<dbReference type="EMBL" id="JACJJG010000027">
    <property type="protein sequence ID" value="MBM6673570.1"/>
    <property type="molecule type" value="Genomic_DNA"/>
</dbReference>
<name>A0A939B7F3_9BACT</name>
<dbReference type="GO" id="GO:0016757">
    <property type="term" value="F:glycosyltransferase activity"/>
    <property type="evidence" value="ECO:0007669"/>
    <property type="project" value="InterPro"/>
</dbReference>
<evidence type="ECO:0000313" key="1">
    <source>
        <dbReference type="EMBL" id="MBM6673570.1"/>
    </source>
</evidence>
<sequence length="338" mass="40200">MAQKHNSLRRIVQRSLEELKATYDVARVISWRAAWVTLRAKVDIQIMNRNGFKEPEKVRNRLLRKHKIMLDFLEDKFKEYWDNYQRPVDMPDCDPKLCNKIWICWWQGIDNAPEIVKACVDSIRRNAGKCDIIFITEDNYKNHVSFPEWVEKKRNAGIFSRTHYSDLLRMNILSRYGGIWIDSTFFCTKPCFEEYMRLPLWSIKRPDYLHCSVAGGYFAGYSLGCSYENRWMFKVIFDFLCQYWKESEKLVDYLLVDYAVVLAQCHDKEIANAFAKIQPNNKWCDELFKVLGQPFNENTWRHISEDTCLYKLTWKQSFDKNVEGKETFYGKLIDGALA</sequence>
<keyword evidence="2" id="KW-1185">Reference proteome</keyword>
<evidence type="ECO:0000313" key="2">
    <source>
        <dbReference type="Proteomes" id="UP000706891"/>
    </source>
</evidence>